<evidence type="ECO:0000256" key="1">
    <source>
        <dbReference type="SAM" id="Phobius"/>
    </source>
</evidence>
<feature type="transmembrane region" description="Helical" evidence="1">
    <location>
        <begin position="115"/>
        <end position="136"/>
    </location>
</feature>
<feature type="transmembrane region" description="Helical" evidence="1">
    <location>
        <begin position="83"/>
        <end position="108"/>
    </location>
</feature>
<accession>A0A0X3P470</accession>
<organism evidence="2">
    <name type="scientific">Schistocephalus solidus</name>
    <name type="common">Tapeworm</name>
    <dbReference type="NCBI Taxonomy" id="70667"/>
    <lineage>
        <taxon>Eukaryota</taxon>
        <taxon>Metazoa</taxon>
        <taxon>Spiralia</taxon>
        <taxon>Lophotrochozoa</taxon>
        <taxon>Platyhelminthes</taxon>
        <taxon>Cestoda</taxon>
        <taxon>Eucestoda</taxon>
        <taxon>Diphyllobothriidea</taxon>
        <taxon>Diphyllobothriidae</taxon>
        <taxon>Schistocephalus</taxon>
    </lineage>
</organism>
<protein>
    <submittedName>
        <fullName evidence="2">Uncharacterized protein</fullName>
    </submittedName>
</protein>
<sequence length="491" mass="55584">MRASTIFNSKLFSRDEIPTKMIKGNWLDRRVNIVANKRSFWVLYLSSILVTGIVELGLNLKIYVDFLKITNGLVYGAVPETTLFTILIMSIMRSAFLGLQCVCALYTLRRFSLGLFAFDSVCLLCMLLCDMPLLFLQFSVHGCDDYPISTAFSVKAGVYVLQCALHLTLLIVLLRVLSLGVTIEETSGNPWSGAAIRQSESSMEHTPLKQKDQLLVRSLEAVEGRSGRSAWRSVRGLLCGCVCLNFCIYLLALAATCYQGLNLNGNRENQLWEDYLSDVDIFMPSEEIEGVNSTMTNEWVRLTSVGSVIRNQFEGSPPLVVVDLIEQELAVSTVLKYRNGSRASVSTCWENSSEGGSFMEHKCNDKYHPGDGHDFHQNQTNSKLVTYFRFYYENQTSPRPVRHILYSALRYRRGQPKSEHAILDLRFARNRNKRTQEHTNSEELLPFTCKNGSCFGYRFGENLQKVNEAWRTGIFACFSSAQQGPTRISHF</sequence>
<feature type="transmembrane region" description="Helical" evidence="1">
    <location>
        <begin position="40"/>
        <end position="63"/>
    </location>
</feature>
<keyword evidence="1" id="KW-0472">Membrane</keyword>
<evidence type="ECO:0000313" key="2">
    <source>
        <dbReference type="EMBL" id="JAP46443.1"/>
    </source>
</evidence>
<keyword evidence="1" id="KW-1133">Transmembrane helix</keyword>
<keyword evidence="1" id="KW-0812">Transmembrane</keyword>
<dbReference type="AlphaFoldDB" id="A0A0X3P470"/>
<feature type="transmembrane region" description="Helical" evidence="1">
    <location>
        <begin position="156"/>
        <end position="177"/>
    </location>
</feature>
<dbReference type="EMBL" id="GEEE01016782">
    <property type="protein sequence ID" value="JAP46443.1"/>
    <property type="molecule type" value="Transcribed_RNA"/>
</dbReference>
<proteinExistence type="predicted"/>
<name>A0A0X3P470_SCHSO</name>
<reference evidence="2" key="1">
    <citation type="submission" date="2016-01" db="EMBL/GenBank/DDBJ databases">
        <title>Reference transcriptome for the parasite Schistocephalus solidus: insights into the molecular evolution of parasitism.</title>
        <authorList>
            <person name="Hebert F.O."/>
            <person name="Grambauer S."/>
            <person name="Barber I."/>
            <person name="Landry C.R."/>
            <person name="Aubin-Horth N."/>
        </authorList>
    </citation>
    <scope>NUCLEOTIDE SEQUENCE</scope>
</reference>
<feature type="transmembrane region" description="Helical" evidence="1">
    <location>
        <begin position="237"/>
        <end position="261"/>
    </location>
</feature>
<gene>
    <name evidence="2" type="ORF">TR83949</name>
</gene>